<dbReference type="InterPro" id="IPR013194">
    <property type="entry name" value="HDAC_interact_dom"/>
</dbReference>
<reference evidence="2 3" key="1">
    <citation type="journal article" date="2017" name="Int. J. Parasitol.">
        <title>The genome of the protozoan parasite Cystoisospora suis and a reverse vaccinology approach to identify vaccine candidates.</title>
        <authorList>
            <person name="Palmieri N."/>
            <person name="Shrestha A."/>
            <person name="Ruttkowski B."/>
            <person name="Beck T."/>
            <person name="Vogl C."/>
            <person name="Tomley F."/>
            <person name="Blake D.P."/>
            <person name="Joachim A."/>
        </authorList>
    </citation>
    <scope>NUCLEOTIDE SEQUENCE [LARGE SCALE GENOMIC DNA]</scope>
    <source>
        <strain evidence="2 3">Wien I</strain>
    </source>
</reference>
<dbReference type="Pfam" id="PF08295">
    <property type="entry name" value="Sin3_corepress"/>
    <property type="match status" value="1"/>
</dbReference>
<gene>
    <name evidence="2" type="ORF">CSUI_010465</name>
</gene>
<name>A0A2C6KH54_9APIC</name>
<dbReference type="Proteomes" id="UP000221165">
    <property type="component" value="Unassembled WGS sequence"/>
</dbReference>
<dbReference type="RefSeq" id="XP_067917456.1">
    <property type="nucleotide sequence ID" value="XM_068070568.1"/>
</dbReference>
<proteinExistence type="predicted"/>
<protein>
    <submittedName>
        <fullName evidence="2">Histone deacetylase complex subunit sin3</fullName>
    </submittedName>
</protein>
<dbReference type="VEuPathDB" id="ToxoDB:CSUI_010465"/>
<comment type="caution">
    <text evidence="2">The sequence shown here is derived from an EMBL/GenBank/DDBJ whole genome shotgun (WGS) entry which is preliminary data.</text>
</comment>
<dbReference type="AlphaFoldDB" id="A0A2C6KH54"/>
<evidence type="ECO:0000313" key="3">
    <source>
        <dbReference type="Proteomes" id="UP000221165"/>
    </source>
</evidence>
<sequence length="213" mass="23615">MQPGAVLLICVSSWASIPDSSESQARFTNRHEEQLLLLEDTRYEWDLRIGRLEALLHRLERIAEALVEIEPPVRRRAATVRVSVFTQIDVDILKTVFGTNADQVVSNICLIPLTSIPIVHDTLLMKLKQWCAMRYFLQLGWSQQEAPHWAGALDFKKRFIGRPGSTEEESGVENGGRASSGRQLGDRMNILIKLAGAANSFTSASAGESKAAA</sequence>
<evidence type="ECO:0000313" key="2">
    <source>
        <dbReference type="EMBL" id="PHJ15724.1"/>
    </source>
</evidence>
<accession>A0A2C6KH54</accession>
<dbReference type="GeneID" id="94433779"/>
<evidence type="ECO:0000259" key="1">
    <source>
        <dbReference type="Pfam" id="PF08295"/>
    </source>
</evidence>
<dbReference type="OrthoDB" id="328525at2759"/>
<keyword evidence="3" id="KW-1185">Reference proteome</keyword>
<organism evidence="2 3">
    <name type="scientific">Cystoisospora suis</name>
    <dbReference type="NCBI Taxonomy" id="483139"/>
    <lineage>
        <taxon>Eukaryota</taxon>
        <taxon>Sar</taxon>
        <taxon>Alveolata</taxon>
        <taxon>Apicomplexa</taxon>
        <taxon>Conoidasida</taxon>
        <taxon>Coccidia</taxon>
        <taxon>Eucoccidiorida</taxon>
        <taxon>Eimeriorina</taxon>
        <taxon>Sarcocystidae</taxon>
        <taxon>Cystoisospora</taxon>
    </lineage>
</organism>
<feature type="domain" description="Histone deacetylase interacting" evidence="1">
    <location>
        <begin position="13"/>
        <end position="67"/>
    </location>
</feature>
<dbReference type="EMBL" id="MIGC01007502">
    <property type="protein sequence ID" value="PHJ15724.1"/>
    <property type="molecule type" value="Genomic_DNA"/>
</dbReference>